<keyword evidence="2" id="KW-1185">Reference proteome</keyword>
<proteinExistence type="predicted"/>
<dbReference type="AlphaFoldDB" id="A0A8T0V429"/>
<dbReference type="PANTHER" id="PTHR19328">
    <property type="entry name" value="HEDGEHOG-INTERACTING PROTEIN"/>
    <property type="match status" value="1"/>
</dbReference>
<evidence type="ECO:0000313" key="2">
    <source>
        <dbReference type="Proteomes" id="UP000823388"/>
    </source>
</evidence>
<dbReference type="Proteomes" id="UP000823388">
    <property type="component" value="Chromosome 3K"/>
</dbReference>
<dbReference type="Gene3D" id="2.120.10.30">
    <property type="entry name" value="TolB, C-terminal domain"/>
    <property type="match status" value="1"/>
</dbReference>
<reference evidence="1" key="1">
    <citation type="submission" date="2020-05" db="EMBL/GenBank/DDBJ databases">
        <title>WGS assembly of Panicum virgatum.</title>
        <authorList>
            <person name="Lovell J.T."/>
            <person name="Jenkins J."/>
            <person name="Shu S."/>
            <person name="Juenger T.E."/>
            <person name="Schmutz J."/>
        </authorList>
    </citation>
    <scope>NUCLEOTIDE SEQUENCE</scope>
    <source>
        <strain evidence="1">AP13</strain>
    </source>
</reference>
<accession>A0A8T0V429</accession>
<comment type="caution">
    <text evidence="1">The sequence shown here is derived from an EMBL/GenBank/DDBJ whole genome shotgun (WGS) entry which is preliminary data.</text>
</comment>
<dbReference type="EMBL" id="CM029041">
    <property type="protein sequence ID" value="KAG2629990.1"/>
    <property type="molecule type" value="Genomic_DNA"/>
</dbReference>
<dbReference type="InterPro" id="IPR011042">
    <property type="entry name" value="6-blade_b-propeller_TolB-like"/>
</dbReference>
<evidence type="ECO:0000313" key="1">
    <source>
        <dbReference type="EMBL" id="KAG2629990.1"/>
    </source>
</evidence>
<protein>
    <recommendedName>
        <fullName evidence="3">Glucose/Sorbosone dehydrogenase domain-containing protein</fullName>
    </recommendedName>
</protein>
<name>A0A8T0V429_PANVG</name>
<dbReference type="OrthoDB" id="687332at2759"/>
<dbReference type="InterPro" id="IPR011041">
    <property type="entry name" value="Quinoprot_gluc/sorb_DH_b-prop"/>
</dbReference>
<dbReference type="SUPFAM" id="SSF50952">
    <property type="entry name" value="Soluble quinoprotein glucose dehydrogenase"/>
    <property type="match status" value="1"/>
</dbReference>
<gene>
    <name evidence="1" type="ORF">PVAP13_3KG520104</name>
</gene>
<organism evidence="1 2">
    <name type="scientific">Panicum virgatum</name>
    <name type="common">Blackwell switchgrass</name>
    <dbReference type="NCBI Taxonomy" id="38727"/>
    <lineage>
        <taxon>Eukaryota</taxon>
        <taxon>Viridiplantae</taxon>
        <taxon>Streptophyta</taxon>
        <taxon>Embryophyta</taxon>
        <taxon>Tracheophyta</taxon>
        <taxon>Spermatophyta</taxon>
        <taxon>Magnoliopsida</taxon>
        <taxon>Liliopsida</taxon>
        <taxon>Poales</taxon>
        <taxon>Poaceae</taxon>
        <taxon>PACMAD clade</taxon>
        <taxon>Panicoideae</taxon>
        <taxon>Panicodae</taxon>
        <taxon>Paniceae</taxon>
        <taxon>Panicinae</taxon>
        <taxon>Panicum</taxon>
        <taxon>Panicum sect. Hiantes</taxon>
    </lineage>
</organism>
<dbReference type="PANTHER" id="PTHR19328:SF13">
    <property type="entry name" value="HIPL1 PROTEIN"/>
    <property type="match status" value="1"/>
</dbReference>
<evidence type="ECO:0008006" key="3">
    <source>
        <dbReference type="Google" id="ProtNLM"/>
    </source>
</evidence>
<sequence length="432" mass="44382">MAAHPDGSGMAFLYTQDGKVSLASLPARGSGAALQLDGGDGAILDLAVGDRVLIRLTGLALHPEFAANGRLFVAYTCDSDNSPACGGAGTSSSSSPPPPAAGNGLRYQLIVEEFTTKGGVDNGMITEARRIFAMGLPPQLVDAPNQQRGGQIFFPPSDDDGHLYLATGHGGGLGGEASSPFLGKIVRLDVDSMPGNNEPQIFAAGLSNPRGCSFDSMRPSDLYCAGVDEQQNEQVYLISNYSASPVTAAISVVVDHGRPTAGQAPSIIGGFVKRGPADPFLNERYVYVYNSSMWATAETPSSKAGGLHAYPSARIPNVRCSESSPVPCGGEAIAGSIVFLGQDSNMDAYIITTGGIYRVIPPGLCAGGAPPPAPPQQMPPWLTWLISILGLVSMVAIPSISSCLCGGAGAGAGRPTPNWSFSLSCCSSGTTN</sequence>